<evidence type="ECO:0000256" key="4">
    <source>
        <dbReference type="ARBA" id="ARBA00022679"/>
    </source>
</evidence>
<evidence type="ECO:0000256" key="14">
    <source>
        <dbReference type="RuleBase" id="RU079119"/>
    </source>
</evidence>
<comment type="subcellular location">
    <subcellularLocation>
        <location evidence="1">Endomembrane system</location>
        <topology evidence="1">Multi-pass membrane protein</topology>
    </subcellularLocation>
    <subcellularLocation>
        <location evidence="2">Golgi apparatus membrane</location>
    </subcellularLocation>
</comment>
<dbReference type="PROSITE" id="PS50088">
    <property type="entry name" value="ANK_REPEAT"/>
    <property type="match status" value="5"/>
</dbReference>
<evidence type="ECO:0000256" key="2">
    <source>
        <dbReference type="ARBA" id="ARBA00004394"/>
    </source>
</evidence>
<evidence type="ECO:0000256" key="11">
    <source>
        <dbReference type="ARBA" id="ARBA00023288"/>
    </source>
</evidence>
<dbReference type="FunFam" id="1.25.40.20:FF:000300">
    <property type="entry name" value="S-acyltransferase"/>
    <property type="match status" value="1"/>
</dbReference>
<comment type="domain">
    <text evidence="14">The DHHC domain is required for palmitoyltransferase activity.</text>
</comment>
<keyword evidence="6" id="KW-0677">Repeat</keyword>
<evidence type="ECO:0000313" key="16">
    <source>
        <dbReference type="EMBL" id="KXZ47536.1"/>
    </source>
</evidence>
<feature type="repeat" description="ANK" evidence="13">
    <location>
        <begin position="74"/>
        <end position="106"/>
    </location>
</feature>
<evidence type="ECO:0000256" key="3">
    <source>
        <dbReference type="ARBA" id="ARBA00008574"/>
    </source>
</evidence>
<comment type="caution">
    <text evidence="16">The sequence shown here is derived from an EMBL/GenBank/DDBJ whole genome shotgun (WGS) entry which is preliminary data.</text>
</comment>
<dbReference type="Gene3D" id="1.25.40.20">
    <property type="entry name" value="Ankyrin repeat-containing domain"/>
    <property type="match status" value="2"/>
</dbReference>
<feature type="transmembrane region" description="Helical" evidence="14">
    <location>
        <begin position="261"/>
        <end position="281"/>
    </location>
</feature>
<comment type="catalytic activity">
    <reaction evidence="12 14">
        <text>L-cysteinyl-[protein] + hexadecanoyl-CoA = S-hexadecanoyl-L-cysteinyl-[protein] + CoA</text>
        <dbReference type="Rhea" id="RHEA:36683"/>
        <dbReference type="Rhea" id="RHEA-COMP:10131"/>
        <dbReference type="Rhea" id="RHEA-COMP:11032"/>
        <dbReference type="ChEBI" id="CHEBI:29950"/>
        <dbReference type="ChEBI" id="CHEBI:57287"/>
        <dbReference type="ChEBI" id="CHEBI:57379"/>
        <dbReference type="ChEBI" id="CHEBI:74151"/>
        <dbReference type="EC" id="2.3.1.225"/>
    </reaction>
</comment>
<dbReference type="GO" id="GO:0000139">
    <property type="term" value="C:Golgi membrane"/>
    <property type="evidence" value="ECO:0007669"/>
    <property type="project" value="UniProtKB-SubCell"/>
</dbReference>
<dbReference type="Pfam" id="PF12796">
    <property type="entry name" value="Ank_2"/>
    <property type="match status" value="2"/>
</dbReference>
<feature type="transmembrane region" description="Helical" evidence="14">
    <location>
        <begin position="287"/>
        <end position="308"/>
    </location>
</feature>
<feature type="repeat" description="ANK" evidence="13">
    <location>
        <begin position="107"/>
        <end position="140"/>
    </location>
</feature>
<dbReference type="OrthoDB" id="331948at2759"/>
<evidence type="ECO:0000256" key="7">
    <source>
        <dbReference type="ARBA" id="ARBA00022989"/>
    </source>
</evidence>
<dbReference type="PROSITE" id="PS50297">
    <property type="entry name" value="ANK_REP_REGION"/>
    <property type="match status" value="4"/>
</dbReference>
<feature type="repeat" description="ANK" evidence="13">
    <location>
        <begin position="141"/>
        <end position="173"/>
    </location>
</feature>
<feature type="repeat" description="ANK" evidence="13">
    <location>
        <begin position="41"/>
        <end position="73"/>
    </location>
</feature>
<dbReference type="SUPFAM" id="SSF48403">
    <property type="entry name" value="Ankyrin repeat"/>
    <property type="match status" value="1"/>
</dbReference>
<keyword evidence="7 14" id="KW-1133">Transmembrane helix</keyword>
<keyword evidence="8" id="KW-0333">Golgi apparatus</keyword>
<accession>A0A150GCG3</accession>
<evidence type="ECO:0000313" key="17">
    <source>
        <dbReference type="Proteomes" id="UP000075714"/>
    </source>
</evidence>
<keyword evidence="4 14" id="KW-0808">Transferase</keyword>
<evidence type="ECO:0000256" key="8">
    <source>
        <dbReference type="ARBA" id="ARBA00023034"/>
    </source>
</evidence>
<name>A0A150GCG3_GONPE</name>
<gene>
    <name evidence="16" type="ORF">GPECTOR_34g695</name>
</gene>
<evidence type="ECO:0000256" key="10">
    <source>
        <dbReference type="ARBA" id="ARBA00023136"/>
    </source>
</evidence>
<dbReference type="PANTHER" id="PTHR24161:SF17">
    <property type="entry name" value="PALMITOYLTRANSFERASE"/>
    <property type="match status" value="1"/>
</dbReference>
<reference evidence="17" key="1">
    <citation type="journal article" date="2016" name="Nat. Commun.">
        <title>The Gonium pectorale genome demonstrates co-option of cell cycle regulation during the evolution of multicellularity.</title>
        <authorList>
            <person name="Hanschen E.R."/>
            <person name="Marriage T.N."/>
            <person name="Ferris P.J."/>
            <person name="Hamaji T."/>
            <person name="Toyoda A."/>
            <person name="Fujiyama A."/>
            <person name="Neme R."/>
            <person name="Noguchi H."/>
            <person name="Minakuchi Y."/>
            <person name="Suzuki M."/>
            <person name="Kawai-Toyooka H."/>
            <person name="Smith D.R."/>
            <person name="Sparks H."/>
            <person name="Anderson J."/>
            <person name="Bakaric R."/>
            <person name="Luria V."/>
            <person name="Karger A."/>
            <person name="Kirschner M.W."/>
            <person name="Durand P.M."/>
            <person name="Michod R.E."/>
            <person name="Nozaki H."/>
            <person name="Olson B.J."/>
        </authorList>
    </citation>
    <scope>NUCLEOTIDE SEQUENCE [LARGE SCALE GENOMIC DNA]</scope>
    <source>
        <strain evidence="17">NIES-2863</strain>
    </source>
</reference>
<keyword evidence="9 13" id="KW-0040">ANK repeat</keyword>
<evidence type="ECO:0000259" key="15">
    <source>
        <dbReference type="Pfam" id="PF01529"/>
    </source>
</evidence>
<evidence type="ECO:0000256" key="6">
    <source>
        <dbReference type="ARBA" id="ARBA00022737"/>
    </source>
</evidence>
<keyword evidence="5 14" id="KW-0812">Transmembrane</keyword>
<evidence type="ECO:0000256" key="12">
    <source>
        <dbReference type="ARBA" id="ARBA00048048"/>
    </source>
</evidence>
<protein>
    <recommendedName>
        <fullName evidence="14">S-acyltransferase</fullName>
        <ecNumber evidence="14">2.3.1.225</ecNumber>
    </recommendedName>
    <alternativeName>
        <fullName evidence="14">Palmitoyltransferase</fullName>
    </alternativeName>
</protein>
<sequence>MSARPAEVIDTLSKACAYGDFDKLRTFVEADPSSVNKPDENGYYPLQWAALNNRVPESTYLLQHGAHVNAADHTGQTALHWASVRGSLPVIEALLRHNADWEARDNRGYTVAHVAAQYGQTAVLYHLALRWSADVDAPDNDGRTPLHWAAYKGFHDTIRLLLVLDARYTLADKEGCTPLHWAAIKGNGEACTVLLQGGSACVLTYADVTGSTPAQLAIDKGHRYLGLHLAEYKSKHEPGAGAVGGWFGKHGRLSWLTSTQLCPCIWGLIIGLVALFFYKVMDPSMGMALQLWGWSVAATGGVALVLLYRVTTSDPGFIPTGWETYSKRDTGSSGSSGSADDVEGALLAGGSSSAAVQRGVAASGAGGAGAASSGTSVAAIGRDDKHGHAKLLDSPALWAGNWQQLCVTCRIVRPLRAKHCSVTNRCIEVFDHFCPWVGNAIGKGNRHLFLMFLWVALYAMVVSAVVGIIQINRHVSAPQWRPDKLVWMVVFEVADVFVGLSVAALAIAQASQVARNITTNELANWHRYRYLQAPDGHSFVNPFSRGCVANCREACSPATAPMAPVFLSKEQQAAAAASCGSGGCKSCHRHG</sequence>
<proteinExistence type="inferred from homology"/>
<keyword evidence="14" id="KW-0012">Acyltransferase</keyword>
<dbReference type="Pfam" id="PF01529">
    <property type="entry name" value="DHHC"/>
    <property type="match status" value="1"/>
</dbReference>
<dbReference type="GO" id="GO:0019706">
    <property type="term" value="F:protein-cysteine S-palmitoyltransferase activity"/>
    <property type="evidence" value="ECO:0007669"/>
    <property type="project" value="UniProtKB-EC"/>
</dbReference>
<dbReference type="PANTHER" id="PTHR24161">
    <property type="entry name" value="ANK_REP_REGION DOMAIN-CONTAINING PROTEIN-RELATED"/>
    <property type="match status" value="1"/>
</dbReference>
<dbReference type="Proteomes" id="UP000075714">
    <property type="component" value="Unassembled WGS sequence"/>
</dbReference>
<evidence type="ECO:0000256" key="13">
    <source>
        <dbReference type="PROSITE-ProRule" id="PRU00023"/>
    </source>
</evidence>
<feature type="transmembrane region" description="Helical" evidence="14">
    <location>
        <begin position="448"/>
        <end position="473"/>
    </location>
</feature>
<feature type="repeat" description="ANK" evidence="13">
    <location>
        <begin position="174"/>
        <end position="199"/>
    </location>
</feature>
<organism evidence="16 17">
    <name type="scientific">Gonium pectorale</name>
    <name type="common">Green alga</name>
    <dbReference type="NCBI Taxonomy" id="33097"/>
    <lineage>
        <taxon>Eukaryota</taxon>
        <taxon>Viridiplantae</taxon>
        <taxon>Chlorophyta</taxon>
        <taxon>core chlorophytes</taxon>
        <taxon>Chlorophyceae</taxon>
        <taxon>CS clade</taxon>
        <taxon>Chlamydomonadales</taxon>
        <taxon>Volvocaceae</taxon>
        <taxon>Gonium</taxon>
    </lineage>
</organism>
<dbReference type="SMART" id="SM00248">
    <property type="entry name" value="ANK"/>
    <property type="match status" value="6"/>
</dbReference>
<keyword evidence="17" id="KW-1185">Reference proteome</keyword>
<dbReference type="AlphaFoldDB" id="A0A150GCG3"/>
<dbReference type="InterPro" id="IPR001594">
    <property type="entry name" value="Palmitoyltrfase_DHHC"/>
</dbReference>
<keyword evidence="10 14" id="KW-0472">Membrane</keyword>
<comment type="similarity">
    <text evidence="3 14">Belongs to the DHHC palmitoyltransferase family.</text>
</comment>
<dbReference type="Pfam" id="PF13637">
    <property type="entry name" value="Ank_4"/>
    <property type="match status" value="1"/>
</dbReference>
<dbReference type="InterPro" id="IPR002110">
    <property type="entry name" value="Ankyrin_rpt"/>
</dbReference>
<dbReference type="EC" id="2.3.1.225" evidence="14"/>
<evidence type="ECO:0000256" key="9">
    <source>
        <dbReference type="ARBA" id="ARBA00023043"/>
    </source>
</evidence>
<evidence type="ECO:0000256" key="5">
    <source>
        <dbReference type="ARBA" id="ARBA00022692"/>
    </source>
</evidence>
<dbReference type="InterPro" id="IPR036770">
    <property type="entry name" value="Ankyrin_rpt-contain_sf"/>
</dbReference>
<dbReference type="PROSITE" id="PS50216">
    <property type="entry name" value="DHHC"/>
    <property type="match status" value="1"/>
</dbReference>
<dbReference type="EMBL" id="LSYV01000035">
    <property type="protein sequence ID" value="KXZ47536.1"/>
    <property type="molecule type" value="Genomic_DNA"/>
</dbReference>
<keyword evidence="11" id="KW-0449">Lipoprotein</keyword>
<evidence type="ECO:0000256" key="1">
    <source>
        <dbReference type="ARBA" id="ARBA00004127"/>
    </source>
</evidence>
<feature type="domain" description="Palmitoyltransferase DHHC" evidence="15">
    <location>
        <begin position="403"/>
        <end position="525"/>
    </location>
</feature>
<feature type="transmembrane region" description="Helical" evidence="14">
    <location>
        <begin position="485"/>
        <end position="508"/>
    </location>
</feature>